<organism evidence="2 3">
    <name type="scientific">Patiria miniata</name>
    <name type="common">Bat star</name>
    <name type="synonym">Asterina miniata</name>
    <dbReference type="NCBI Taxonomy" id="46514"/>
    <lineage>
        <taxon>Eukaryota</taxon>
        <taxon>Metazoa</taxon>
        <taxon>Echinodermata</taxon>
        <taxon>Eleutherozoa</taxon>
        <taxon>Asterozoa</taxon>
        <taxon>Asteroidea</taxon>
        <taxon>Valvatacea</taxon>
        <taxon>Valvatida</taxon>
        <taxon>Asterinidae</taxon>
        <taxon>Patiria</taxon>
    </lineage>
</organism>
<protein>
    <recommendedName>
        <fullName evidence="4">Meiosis 1 arrest protein</fullName>
    </recommendedName>
</protein>
<reference evidence="2" key="1">
    <citation type="submission" date="2022-11" db="UniProtKB">
        <authorList>
            <consortium name="EnsemblMetazoa"/>
        </authorList>
    </citation>
    <scope>IDENTIFICATION</scope>
</reference>
<dbReference type="CTD" id="130951"/>
<dbReference type="GO" id="GO:0051308">
    <property type="term" value="P:male meiosis chromosome separation"/>
    <property type="evidence" value="ECO:0007669"/>
    <property type="project" value="TreeGrafter"/>
</dbReference>
<feature type="region of interest" description="Disordered" evidence="1">
    <location>
        <begin position="494"/>
        <end position="553"/>
    </location>
</feature>
<dbReference type="OMA" id="LRKHPCK"/>
<dbReference type="GeneID" id="119726075"/>
<evidence type="ECO:0000313" key="2">
    <source>
        <dbReference type="EnsemblMetazoa" id="XP_038053650.1"/>
    </source>
</evidence>
<name>A0A913ZR75_PATMI</name>
<dbReference type="PANTHER" id="PTHR28642:SF1">
    <property type="entry name" value="MEIOSIS 1 ARREST PROTEIN"/>
    <property type="match status" value="1"/>
</dbReference>
<dbReference type="GO" id="GO:0007283">
    <property type="term" value="P:spermatogenesis"/>
    <property type="evidence" value="ECO:0007669"/>
    <property type="project" value="InterPro"/>
</dbReference>
<sequence>MDKQPTRVVFARQPARILLVDFSPPLTAGMCNNIHKSLEELFAVVCSMAGPSRIPYFGLYALGTHAENLLPLQHVKGNFQRLYNALQELKSFPIDGFMMREPGDNLGQALREATLQFRRQAQTLRQMTGFSAQLEVTILTCRQGTSVTKQISEILPEMDLTSLRRIQVVTIQSRPSGLMFLDPSIMLDDSDSSPSIKSEVRSPVTHSPGSDPLALGAVEVTSVEQDEISLQDFFRGWLHDSGTDREHLHLRLPPTTIGDDWLTLKCDLQERFLNPSLFPFQTQFDIHGSVVPGKPVTNPVPSSKATSSTAPIITLRTIQMAQVAGICDSIVFGMPLLVRPTSCWKLDWDELESNQQHFHALCHLLHEKNLALVARLDDDVTPSGFMAPRPYGHFVLLPSPTLSLLLKPIAVKELMLPADCSRREDLPVSDYVEKIGAHLERLEVSDLYNPLMNKSQLHKSLMGTLVRNTGTRQVPSTGRQLKRKIPDTNAPTRVYQARGRSSSLHVYPSTRGTPHGGTRGNPRGTSRGAKPPSTQRYHQPLAMESTTYYHHAE</sequence>
<feature type="compositionally biased region" description="Polar residues" evidence="1">
    <location>
        <begin position="544"/>
        <end position="553"/>
    </location>
</feature>
<proteinExistence type="predicted"/>
<feature type="region of interest" description="Disordered" evidence="1">
    <location>
        <begin position="190"/>
        <end position="212"/>
    </location>
</feature>
<dbReference type="OrthoDB" id="6433824at2759"/>
<dbReference type="RefSeq" id="XP_038053650.1">
    <property type="nucleotide sequence ID" value="XM_038197722.1"/>
</dbReference>
<dbReference type="Proteomes" id="UP000887568">
    <property type="component" value="Unplaced"/>
</dbReference>
<evidence type="ECO:0008006" key="4">
    <source>
        <dbReference type="Google" id="ProtNLM"/>
    </source>
</evidence>
<dbReference type="EnsemblMetazoa" id="XM_038197722.1">
    <property type="protein sequence ID" value="XP_038053650.1"/>
    <property type="gene ID" value="LOC119726075"/>
</dbReference>
<dbReference type="GO" id="GO:0007127">
    <property type="term" value="P:meiosis I"/>
    <property type="evidence" value="ECO:0007669"/>
    <property type="project" value="InterPro"/>
</dbReference>
<dbReference type="AlphaFoldDB" id="A0A913ZR75"/>
<dbReference type="PANTHER" id="PTHR28642">
    <property type="entry name" value="MEIOSIS 1 ARREST PROTEIN"/>
    <property type="match status" value="1"/>
</dbReference>
<evidence type="ECO:0000256" key="1">
    <source>
        <dbReference type="SAM" id="MobiDB-lite"/>
    </source>
</evidence>
<keyword evidence="3" id="KW-1185">Reference proteome</keyword>
<evidence type="ECO:0000313" key="3">
    <source>
        <dbReference type="Proteomes" id="UP000887568"/>
    </source>
</evidence>
<accession>A0A913ZR75</accession>
<dbReference type="InterPro" id="IPR033587">
    <property type="entry name" value="M1AP"/>
</dbReference>